<dbReference type="SUPFAM" id="SSF101386">
    <property type="entry name" value="all-alpha NTP pyrophosphatases"/>
    <property type="match status" value="1"/>
</dbReference>
<evidence type="ECO:0000256" key="3">
    <source>
        <dbReference type="ARBA" id="ARBA00005204"/>
    </source>
</evidence>
<evidence type="ECO:0000256" key="8">
    <source>
        <dbReference type="ARBA" id="ARBA00022840"/>
    </source>
</evidence>
<dbReference type="GO" id="GO:0005737">
    <property type="term" value="C:cytoplasm"/>
    <property type="evidence" value="ECO:0007669"/>
    <property type="project" value="UniProtKB-SubCell"/>
</dbReference>
<reference key="1">
    <citation type="submission" date="2010-11" db="EMBL/GenBank/DDBJ databases">
        <title>The complete sequence of chromosome of Isophaera pallida ATCC 43644.</title>
        <authorList>
            <consortium name="US DOE Joint Genome Institute (JGI-PGF)"/>
            <person name="Lucas S."/>
            <person name="Copeland A."/>
            <person name="Lapidus A."/>
            <person name="Bruce D."/>
            <person name="Goodwin L."/>
            <person name="Pitluck S."/>
            <person name="Kyrpides N."/>
            <person name="Mavromatis K."/>
            <person name="Pagani I."/>
            <person name="Ivanova N."/>
            <person name="Saunders E."/>
            <person name="Brettin T."/>
            <person name="Detter J.C."/>
            <person name="Han C."/>
            <person name="Tapia R."/>
            <person name="Land M."/>
            <person name="Hauser L."/>
            <person name="Markowitz V."/>
            <person name="Cheng J.-F."/>
            <person name="Hugenholtz P."/>
            <person name="Woyke T."/>
            <person name="Wu D."/>
            <person name="Eisen J.A."/>
        </authorList>
    </citation>
    <scope>NUCLEOTIDE SEQUENCE</scope>
    <source>
        <strain>ATCC 43644</strain>
    </source>
</reference>
<evidence type="ECO:0000256" key="5">
    <source>
        <dbReference type="ARBA" id="ARBA00022605"/>
    </source>
</evidence>
<dbReference type="NCBIfam" id="TIGR03188">
    <property type="entry name" value="histidine_hisI"/>
    <property type="match status" value="1"/>
</dbReference>
<evidence type="ECO:0000256" key="10">
    <source>
        <dbReference type="HAMAP-Rule" id="MF_01020"/>
    </source>
</evidence>
<keyword evidence="6 10" id="KW-0547">Nucleotide-binding</keyword>
<dbReference type="InterPro" id="IPR008179">
    <property type="entry name" value="HisE"/>
</dbReference>
<dbReference type="RefSeq" id="WP_013565123.1">
    <property type="nucleotide sequence ID" value="NC_014962.1"/>
</dbReference>
<dbReference type="CDD" id="cd11534">
    <property type="entry name" value="NTP-PPase_HisIE_like"/>
    <property type="match status" value="1"/>
</dbReference>
<keyword evidence="5 10" id="KW-0028">Amino-acid biosynthesis</keyword>
<keyword evidence="8 10" id="KW-0067">ATP-binding</keyword>
<proteinExistence type="inferred from homology"/>
<comment type="pathway">
    <text evidence="3 10">Amino-acid biosynthesis; L-histidine biosynthesis; L-histidine from 5-phospho-alpha-D-ribose 1-diphosphate: step 2/9.</text>
</comment>
<comment type="subcellular location">
    <subcellularLocation>
        <location evidence="2 10">Cytoplasm</location>
    </subcellularLocation>
</comment>
<dbReference type="GO" id="GO:0005524">
    <property type="term" value="F:ATP binding"/>
    <property type="evidence" value="ECO:0007669"/>
    <property type="project" value="UniProtKB-KW"/>
</dbReference>
<evidence type="ECO:0000256" key="7">
    <source>
        <dbReference type="ARBA" id="ARBA00022801"/>
    </source>
</evidence>
<dbReference type="Pfam" id="PF01503">
    <property type="entry name" value="PRA-PH"/>
    <property type="match status" value="1"/>
</dbReference>
<dbReference type="PANTHER" id="PTHR42945">
    <property type="entry name" value="HISTIDINE BIOSYNTHESIS BIFUNCTIONAL PROTEIN"/>
    <property type="match status" value="1"/>
</dbReference>
<dbReference type="NCBIfam" id="NF001611">
    <property type="entry name" value="PRK00400.1-3"/>
    <property type="match status" value="1"/>
</dbReference>
<name>E8R5S8_ISOPI</name>
<evidence type="ECO:0000256" key="11">
    <source>
        <dbReference type="SAM" id="MobiDB-lite"/>
    </source>
</evidence>
<dbReference type="GO" id="GO:0004636">
    <property type="term" value="F:phosphoribosyl-ATP diphosphatase activity"/>
    <property type="evidence" value="ECO:0007669"/>
    <property type="project" value="UniProtKB-UniRule"/>
</dbReference>
<dbReference type="UniPathway" id="UPA00031">
    <property type="reaction ID" value="UER00007"/>
</dbReference>
<dbReference type="EC" id="3.6.1.31" evidence="10"/>
<feature type="compositionally biased region" description="Polar residues" evidence="11">
    <location>
        <begin position="118"/>
        <end position="128"/>
    </location>
</feature>
<dbReference type="EMBL" id="CP002353">
    <property type="protein sequence ID" value="ADV62835.1"/>
    <property type="molecule type" value="Genomic_DNA"/>
</dbReference>
<gene>
    <name evidence="10" type="primary">hisE</name>
    <name evidence="12" type="ordered locus">Isop_2257</name>
</gene>
<evidence type="ECO:0000256" key="9">
    <source>
        <dbReference type="ARBA" id="ARBA00023102"/>
    </source>
</evidence>
<dbReference type="OrthoDB" id="9814738at2"/>
<feature type="region of interest" description="Disordered" evidence="11">
    <location>
        <begin position="114"/>
        <end position="134"/>
    </location>
</feature>
<sequence length="134" mass="14744">MSIDTHKDFLIWQRLTEVIEERKRERSNRNSYVASLLNQGVEGINAKVIEEAGEVVEAAQEPGEQGVAHLVREVADLTFHCMVLLSARDSSWRAVEQELARRFGVGGLVEKAARAGSTAATDSDSTMPDPQPPN</sequence>
<evidence type="ECO:0000256" key="1">
    <source>
        <dbReference type="ARBA" id="ARBA00001460"/>
    </source>
</evidence>
<keyword evidence="7 10" id="KW-0378">Hydrolase</keyword>
<dbReference type="GO" id="GO:0000105">
    <property type="term" value="P:L-histidine biosynthetic process"/>
    <property type="evidence" value="ECO:0007669"/>
    <property type="project" value="UniProtKB-UniRule"/>
</dbReference>
<dbReference type="HAMAP" id="MF_01020">
    <property type="entry name" value="HisE"/>
    <property type="match status" value="1"/>
</dbReference>
<reference evidence="12 13" key="2">
    <citation type="journal article" date="2011" name="Stand. Genomic Sci.">
        <title>Complete genome sequence of Isosphaera pallida type strain (IS1B).</title>
        <authorList>
            <consortium name="US DOE Joint Genome Institute (JGI-PGF)"/>
            <person name="Goker M."/>
            <person name="Cleland D."/>
            <person name="Saunders E."/>
            <person name="Lapidus A."/>
            <person name="Nolan M."/>
            <person name="Lucas S."/>
            <person name="Hammon N."/>
            <person name="Deshpande S."/>
            <person name="Cheng J.F."/>
            <person name="Tapia R."/>
            <person name="Han C."/>
            <person name="Goodwin L."/>
            <person name="Pitluck S."/>
            <person name="Liolios K."/>
            <person name="Pagani I."/>
            <person name="Ivanova N."/>
            <person name="Mavromatis K."/>
            <person name="Pati A."/>
            <person name="Chen A."/>
            <person name="Palaniappan K."/>
            <person name="Land M."/>
            <person name="Hauser L."/>
            <person name="Chang Y.J."/>
            <person name="Jeffries C.D."/>
            <person name="Detter J.C."/>
            <person name="Beck B."/>
            <person name="Woyke T."/>
            <person name="Bristow J."/>
            <person name="Eisen J.A."/>
            <person name="Markowitz V."/>
            <person name="Hugenholtz P."/>
            <person name="Kyrpides N.C."/>
            <person name="Klenk H.P."/>
        </authorList>
    </citation>
    <scope>NUCLEOTIDE SEQUENCE [LARGE SCALE GENOMIC DNA]</scope>
    <source>
        <strain evidence="13">ATCC 43644 / DSM 9630 / IS1B</strain>
    </source>
</reference>
<evidence type="ECO:0000256" key="6">
    <source>
        <dbReference type="ARBA" id="ARBA00022741"/>
    </source>
</evidence>
<dbReference type="PANTHER" id="PTHR42945:SF9">
    <property type="entry name" value="HISTIDINE BIOSYNTHESIS BIFUNCTIONAL PROTEIN HISIE"/>
    <property type="match status" value="1"/>
</dbReference>
<keyword evidence="4 10" id="KW-0963">Cytoplasm</keyword>
<dbReference type="HOGENOM" id="CLU_123337_1_2_0"/>
<comment type="similarity">
    <text evidence="10">Belongs to the PRA-PH family.</text>
</comment>
<evidence type="ECO:0000313" key="13">
    <source>
        <dbReference type="Proteomes" id="UP000008631"/>
    </source>
</evidence>
<dbReference type="Proteomes" id="UP000008631">
    <property type="component" value="Chromosome"/>
</dbReference>
<dbReference type="KEGG" id="ipa:Isop_2257"/>
<keyword evidence="13" id="KW-1185">Reference proteome</keyword>
<dbReference type="Gene3D" id="1.10.287.1080">
    <property type="entry name" value="MazG-like"/>
    <property type="match status" value="1"/>
</dbReference>
<dbReference type="InterPro" id="IPR021130">
    <property type="entry name" value="PRib-ATP_PPHydrolase-like"/>
</dbReference>
<accession>E8R5S8</accession>
<organism evidence="12 13">
    <name type="scientific">Isosphaera pallida (strain ATCC 43644 / DSM 9630 / IS1B)</name>
    <dbReference type="NCBI Taxonomy" id="575540"/>
    <lineage>
        <taxon>Bacteria</taxon>
        <taxon>Pseudomonadati</taxon>
        <taxon>Planctomycetota</taxon>
        <taxon>Planctomycetia</taxon>
        <taxon>Isosphaerales</taxon>
        <taxon>Isosphaeraceae</taxon>
        <taxon>Isosphaera</taxon>
    </lineage>
</organism>
<evidence type="ECO:0000256" key="4">
    <source>
        <dbReference type="ARBA" id="ARBA00022490"/>
    </source>
</evidence>
<protein>
    <recommendedName>
        <fullName evidence="10">Phosphoribosyl-ATP pyrophosphatase</fullName>
        <shortName evidence="10">PRA-PH</shortName>
        <ecNumber evidence="10">3.6.1.31</ecNumber>
    </recommendedName>
</protein>
<dbReference type="STRING" id="575540.Isop_2257"/>
<dbReference type="AlphaFoldDB" id="E8R5S8"/>
<keyword evidence="9 10" id="KW-0368">Histidine biosynthesis</keyword>
<comment type="catalytic activity">
    <reaction evidence="1 10">
        <text>1-(5-phospho-beta-D-ribosyl)-ATP + H2O = 1-(5-phospho-beta-D-ribosyl)-5'-AMP + diphosphate + H(+)</text>
        <dbReference type="Rhea" id="RHEA:22828"/>
        <dbReference type="ChEBI" id="CHEBI:15377"/>
        <dbReference type="ChEBI" id="CHEBI:15378"/>
        <dbReference type="ChEBI" id="CHEBI:33019"/>
        <dbReference type="ChEBI" id="CHEBI:59457"/>
        <dbReference type="ChEBI" id="CHEBI:73183"/>
        <dbReference type="EC" id="3.6.1.31"/>
    </reaction>
</comment>
<dbReference type="eggNOG" id="COG0140">
    <property type="taxonomic scope" value="Bacteria"/>
</dbReference>
<dbReference type="InParanoid" id="E8R5S8"/>
<evidence type="ECO:0000313" key="12">
    <source>
        <dbReference type="EMBL" id="ADV62835.1"/>
    </source>
</evidence>
<evidence type="ECO:0000256" key="2">
    <source>
        <dbReference type="ARBA" id="ARBA00004496"/>
    </source>
</evidence>